<reference evidence="6" key="2">
    <citation type="journal article" date="2022" name="Proc. Natl. Acad. Sci. U.S.A.">
        <title>Diploid-dominant life cycles characterize the early evolution of Fungi.</title>
        <authorList>
            <person name="Amses K.R."/>
            <person name="Simmons D.R."/>
            <person name="Longcore J.E."/>
            <person name="Mondo S.J."/>
            <person name="Seto K."/>
            <person name="Jeronimo G.H."/>
            <person name="Bonds A.E."/>
            <person name="Quandt C.A."/>
            <person name="Davis W.J."/>
            <person name="Chang Y."/>
            <person name="Federici B.A."/>
            <person name="Kuo A."/>
            <person name="LaButti K."/>
            <person name="Pangilinan J."/>
            <person name="Andreopoulos W."/>
            <person name="Tritt A."/>
            <person name="Riley R."/>
            <person name="Hundley H."/>
            <person name="Johnson J."/>
            <person name="Lipzen A."/>
            <person name="Barry K."/>
            <person name="Lang B.F."/>
            <person name="Cuomo C.A."/>
            <person name="Buchler N.E."/>
            <person name="Grigoriev I.V."/>
            <person name="Spatafora J.W."/>
            <person name="Stajich J.E."/>
            <person name="James T.Y."/>
        </authorList>
    </citation>
    <scope>NUCLEOTIDE SEQUENCE</scope>
    <source>
        <strain evidence="6">AG</strain>
    </source>
</reference>
<evidence type="ECO:0000259" key="5">
    <source>
        <dbReference type="PROSITE" id="PS51194"/>
    </source>
</evidence>
<dbReference type="GO" id="GO:0008094">
    <property type="term" value="F:ATP-dependent activity, acting on DNA"/>
    <property type="evidence" value="ECO:0007669"/>
    <property type="project" value="TreeGrafter"/>
</dbReference>
<keyword evidence="1" id="KW-0547">Nucleotide-binding</keyword>
<sequence>MIVHDLPAGSLDIQCLTIPEYIGENWCQYQVHSVIEFVSEEFRSSILLLDSLVKAERIRASCCHIEGHTLRIRVFLLNKTTLMPHAPMLHAQNLIQLVDKLDLCPEKFNGASFKSDAVLRQPTLCNMTPKDLLDIFIHMPSPSTNYDTLQVADPDVLDLLNIVLEQDSPPGMKTTLYPYQKRSLWKILQRELAPQPISGLTSAKCQAVDGRPYYINLLTCQIQTQPDKHRDVRGGIICEDMGTGKTCICLSTILQSKHMKIPSDGKGVKCDINGKEGVPSLTNLAIAQILRDGTWKLCQPYLPDHILKLMRDNPAYYDRVEYPMSVLVDRPRRVNIPQRTLKVYMASATLVVVPDNLIAQWTGEVYKHIQDGELDFLVLDNKKQPIPPATQLLNYDMVVISHSRFGLESDSGGLEIVGISRKCDCPYIGATRKRDCSCRTIDDPSKRYISPLLQVHWKRLIVDEGHSLADSNRSSQLSAKLFVTWKWVCTGTPTQNLTESPVALTRKQAQADDLKRLGILVSNVLNMEPFASKKRSWNTILLNPFMHSNPRASIAVAKLMHRVMIRNRREDISKDVTLPELNKKLVFLDFDYYQWMAHNCQVAMVALNAILSRREGQDYLFSRGNQKALRETIHNLWQSCLWHSIDPQWLQPAYDNCVEKIDDIDKGVTTYGEEDNKALKEIRDVLLRALNDKLFLAMMTTHSPSYLISNLPDIPKRKWGWLNGHPGIYVENGVPARHAIVSGETVTDITAEVINSHQATDNLWVYDETEDSLETMAQHNRKRKLPHVSGGNEVEVQEPVPRPLAFIGKSDLYNANVYSTTSSKINYLVNQVKQFHETEKCIIFSQHWNEIQEIYTALRLVRVRSMMYLDSKMSNTERSQTILTFNTSDKVNVIIMSVQVAAYGIDLSSASRVYFVSPVWQTAMEQQAIKRAHRIGQTKPVYVETIVIRSSIEENMLKRRAMLAIKAEKQHNGKAASSKEFYNDRKMQEILNHASFVPLPRTACETRVGEDLIVQQDIDPFYETVALVKPDDKVEQVATGLNPPPSVTIEDPPLPSTTLHQEEPHRAKRPKVSFQLT</sequence>
<evidence type="ECO:0000256" key="3">
    <source>
        <dbReference type="ARBA" id="ARBA00022840"/>
    </source>
</evidence>
<dbReference type="InterPro" id="IPR027417">
    <property type="entry name" value="P-loop_NTPase"/>
</dbReference>
<dbReference type="SUPFAM" id="SSF52540">
    <property type="entry name" value="P-loop containing nucleoside triphosphate hydrolases"/>
    <property type="match status" value="2"/>
</dbReference>
<evidence type="ECO:0000313" key="7">
    <source>
        <dbReference type="Proteomes" id="UP001206595"/>
    </source>
</evidence>
<dbReference type="PANTHER" id="PTHR45626">
    <property type="entry name" value="TRANSCRIPTION TERMINATION FACTOR 2-RELATED"/>
    <property type="match status" value="1"/>
</dbReference>
<evidence type="ECO:0000256" key="1">
    <source>
        <dbReference type="ARBA" id="ARBA00022741"/>
    </source>
</evidence>
<keyword evidence="2" id="KW-0378">Hydrolase</keyword>
<dbReference type="InterPro" id="IPR049730">
    <property type="entry name" value="SNF2/RAD54-like_C"/>
</dbReference>
<dbReference type="SMART" id="SM00490">
    <property type="entry name" value="HELICc"/>
    <property type="match status" value="1"/>
</dbReference>
<evidence type="ECO:0000256" key="2">
    <source>
        <dbReference type="ARBA" id="ARBA00022801"/>
    </source>
</evidence>
<dbReference type="InterPro" id="IPR014001">
    <property type="entry name" value="Helicase_ATP-bd"/>
</dbReference>
<dbReference type="GeneID" id="75910986"/>
<dbReference type="Pfam" id="PF00176">
    <property type="entry name" value="SNF2-rel_dom"/>
    <property type="match status" value="1"/>
</dbReference>
<protein>
    <recommendedName>
        <fullName evidence="5">Helicase C-terminal domain-containing protein</fullName>
    </recommendedName>
</protein>
<dbReference type="EMBL" id="MU620894">
    <property type="protein sequence ID" value="KAI8583993.1"/>
    <property type="molecule type" value="Genomic_DNA"/>
</dbReference>
<accession>A0AAD5EHL5</accession>
<evidence type="ECO:0000256" key="4">
    <source>
        <dbReference type="SAM" id="MobiDB-lite"/>
    </source>
</evidence>
<evidence type="ECO:0000313" key="6">
    <source>
        <dbReference type="EMBL" id="KAI8583993.1"/>
    </source>
</evidence>
<reference evidence="6" key="1">
    <citation type="submission" date="2021-06" db="EMBL/GenBank/DDBJ databases">
        <authorList>
            <consortium name="DOE Joint Genome Institute"/>
            <person name="Mondo S.J."/>
            <person name="Amses K.R."/>
            <person name="Simmons D.R."/>
            <person name="Longcore J.E."/>
            <person name="Seto K."/>
            <person name="Alves G.H."/>
            <person name="Bonds A.E."/>
            <person name="Quandt C.A."/>
            <person name="Davis W.J."/>
            <person name="Chang Y."/>
            <person name="Letcher P.M."/>
            <person name="Powell M.J."/>
            <person name="Kuo A."/>
            <person name="Labutti K."/>
            <person name="Pangilinan J."/>
            <person name="Andreopoulos W."/>
            <person name="Tritt A."/>
            <person name="Riley R."/>
            <person name="Hundley H."/>
            <person name="Johnson J."/>
            <person name="Lipzen A."/>
            <person name="Barry K."/>
            <person name="Berbee M.L."/>
            <person name="Buchler N.E."/>
            <person name="Grigoriev I.V."/>
            <person name="Spatafora J.W."/>
            <person name="Stajich J.E."/>
            <person name="James T.Y."/>
        </authorList>
    </citation>
    <scope>NUCLEOTIDE SEQUENCE</scope>
    <source>
        <strain evidence="6">AG</strain>
    </source>
</reference>
<proteinExistence type="predicted"/>
<dbReference type="GO" id="GO:0006281">
    <property type="term" value="P:DNA repair"/>
    <property type="evidence" value="ECO:0007669"/>
    <property type="project" value="TreeGrafter"/>
</dbReference>
<dbReference type="Proteomes" id="UP001206595">
    <property type="component" value="Unassembled WGS sequence"/>
</dbReference>
<feature type="domain" description="Helicase C-terminal" evidence="5">
    <location>
        <begin position="824"/>
        <end position="971"/>
    </location>
</feature>
<dbReference type="InterPro" id="IPR050628">
    <property type="entry name" value="SNF2_RAD54_helicase_TF"/>
</dbReference>
<dbReference type="PANTHER" id="PTHR45626:SF51">
    <property type="entry name" value="SNF2-RELATED DOMAIN-CONTAINING PROTEIN"/>
    <property type="match status" value="1"/>
</dbReference>
<comment type="caution">
    <text evidence="6">The sequence shown here is derived from an EMBL/GenBank/DDBJ whole genome shotgun (WGS) entry which is preliminary data.</text>
</comment>
<dbReference type="CDD" id="cd18793">
    <property type="entry name" value="SF2_C_SNF"/>
    <property type="match status" value="1"/>
</dbReference>
<dbReference type="RefSeq" id="XP_051448997.1">
    <property type="nucleotide sequence ID" value="XM_051585638.1"/>
</dbReference>
<dbReference type="GO" id="GO:0005524">
    <property type="term" value="F:ATP binding"/>
    <property type="evidence" value="ECO:0007669"/>
    <property type="project" value="UniProtKB-KW"/>
</dbReference>
<gene>
    <name evidence="6" type="ORF">K450DRAFT_220969</name>
</gene>
<dbReference type="GO" id="GO:0005634">
    <property type="term" value="C:nucleus"/>
    <property type="evidence" value="ECO:0007669"/>
    <property type="project" value="TreeGrafter"/>
</dbReference>
<dbReference type="Pfam" id="PF00271">
    <property type="entry name" value="Helicase_C"/>
    <property type="match status" value="1"/>
</dbReference>
<dbReference type="PROSITE" id="PS51194">
    <property type="entry name" value="HELICASE_CTER"/>
    <property type="match status" value="1"/>
</dbReference>
<dbReference type="AlphaFoldDB" id="A0AAD5EHL5"/>
<keyword evidence="7" id="KW-1185">Reference proteome</keyword>
<organism evidence="6 7">
    <name type="scientific">Umbelopsis ramanniana AG</name>
    <dbReference type="NCBI Taxonomy" id="1314678"/>
    <lineage>
        <taxon>Eukaryota</taxon>
        <taxon>Fungi</taxon>
        <taxon>Fungi incertae sedis</taxon>
        <taxon>Mucoromycota</taxon>
        <taxon>Mucoromycotina</taxon>
        <taxon>Umbelopsidomycetes</taxon>
        <taxon>Umbelopsidales</taxon>
        <taxon>Umbelopsidaceae</taxon>
        <taxon>Umbelopsis</taxon>
    </lineage>
</organism>
<dbReference type="GO" id="GO:0016787">
    <property type="term" value="F:hydrolase activity"/>
    <property type="evidence" value="ECO:0007669"/>
    <property type="project" value="UniProtKB-KW"/>
</dbReference>
<feature type="region of interest" description="Disordered" evidence="4">
    <location>
        <begin position="1036"/>
        <end position="1077"/>
    </location>
</feature>
<dbReference type="SMART" id="SM00487">
    <property type="entry name" value="DEXDc"/>
    <property type="match status" value="1"/>
</dbReference>
<dbReference type="Gene3D" id="3.40.50.300">
    <property type="entry name" value="P-loop containing nucleotide triphosphate hydrolases"/>
    <property type="match status" value="2"/>
</dbReference>
<keyword evidence="3" id="KW-0067">ATP-binding</keyword>
<dbReference type="InterPro" id="IPR001650">
    <property type="entry name" value="Helicase_C-like"/>
</dbReference>
<name>A0AAD5EHL5_UMBRA</name>
<dbReference type="InterPro" id="IPR000330">
    <property type="entry name" value="SNF2_N"/>
</dbReference>